<proteinExistence type="inferred from homology"/>
<feature type="domain" description="HTH lysR-type" evidence="8">
    <location>
        <begin position="6"/>
        <end position="63"/>
    </location>
</feature>
<dbReference type="RefSeq" id="WP_112343604.1">
    <property type="nucleotide sequence ID" value="NZ_QMKK01000046.1"/>
</dbReference>
<dbReference type="PANTHER" id="PTHR30537:SF74">
    <property type="entry name" value="HTH-TYPE TRANSCRIPTIONAL REGULATOR TRPI"/>
    <property type="match status" value="1"/>
</dbReference>
<dbReference type="InterPro" id="IPR036388">
    <property type="entry name" value="WH-like_DNA-bd_sf"/>
</dbReference>
<dbReference type="OrthoDB" id="9794694at2"/>
<comment type="function">
    <text evidence="5">Transcriptional regulator of the ttuABCDE tartrate utilization operon.</text>
</comment>
<accession>A0A329Y7U2</accession>
<dbReference type="InterPro" id="IPR058163">
    <property type="entry name" value="LysR-type_TF_proteobact-type"/>
</dbReference>
<dbReference type="InterPro" id="IPR005119">
    <property type="entry name" value="LysR_subst-bd"/>
</dbReference>
<reference evidence="9 10" key="1">
    <citation type="submission" date="2018-06" db="EMBL/GenBank/DDBJ databases">
        <title>Whole Genome Sequence of an efficient microsymbiont, Rhizobium tropici.</title>
        <authorList>
            <person name="Srinivasan R."/>
            <person name="Singh H.V."/>
            <person name="Srivastava R."/>
            <person name="Kumari B."/>
            <person name="Radhakrishna A."/>
        </authorList>
    </citation>
    <scope>NUCLEOTIDE SEQUENCE [LARGE SCALE GENOMIC DNA]</scope>
    <source>
        <strain evidence="9 10">IGFRI Rhizo-19</strain>
    </source>
</reference>
<evidence type="ECO:0000313" key="9">
    <source>
        <dbReference type="EMBL" id="RAX39493.1"/>
    </source>
</evidence>
<comment type="similarity">
    <text evidence="1">Belongs to the LysR transcriptional regulatory family.</text>
</comment>
<name>A0A329Y7U2_RHITR</name>
<dbReference type="SUPFAM" id="SSF46785">
    <property type="entry name" value="Winged helix' DNA-binding domain"/>
    <property type="match status" value="1"/>
</dbReference>
<dbReference type="NCBIfam" id="TIGR03418">
    <property type="entry name" value="chol_sulf_TF"/>
    <property type="match status" value="1"/>
</dbReference>
<dbReference type="GO" id="GO:0043565">
    <property type="term" value="F:sequence-specific DNA binding"/>
    <property type="evidence" value="ECO:0007669"/>
    <property type="project" value="TreeGrafter"/>
</dbReference>
<dbReference type="GO" id="GO:0006351">
    <property type="term" value="P:DNA-templated transcription"/>
    <property type="evidence" value="ECO:0007669"/>
    <property type="project" value="TreeGrafter"/>
</dbReference>
<dbReference type="FunFam" id="1.10.10.10:FF:000001">
    <property type="entry name" value="LysR family transcriptional regulator"/>
    <property type="match status" value="1"/>
</dbReference>
<sequence>MAERLVDLGWLRIFVEVGRSGSLSAAASALGLTQPAVSYQIRRIEEQMGVSLFRRQHRGVELSPEGRRLFEIVEKSVGGVDNLVRSFRAEAERPSVRLRTDYAFSALWLIPRMHAFRLLHPEVDIQIVATQRLDRGGPESGDIAVFFGTRSEFGPAASLLLPEKVVPICTRGFAERHGPFADPSQLAGTTLVHLDSEMPSPWFDWESYLAAFGVARDAYAGRGDLRFNTYSLVVQAALSEQGVAIGWMGLVDSLLAARTLVTAGPMLEAPERGYWLLPPAAANPEAEQLAQWLLSEAAAEPE</sequence>
<dbReference type="AlphaFoldDB" id="A0A329Y7U2"/>
<dbReference type="InterPro" id="IPR017786">
    <property type="entry name" value="TF_choline_sulphate-util"/>
</dbReference>
<evidence type="ECO:0000256" key="2">
    <source>
        <dbReference type="ARBA" id="ARBA00023015"/>
    </source>
</evidence>
<dbReference type="Gene3D" id="3.40.190.10">
    <property type="entry name" value="Periplasmic binding protein-like II"/>
    <property type="match status" value="2"/>
</dbReference>
<evidence type="ECO:0000256" key="6">
    <source>
        <dbReference type="ARBA" id="ARBA00067332"/>
    </source>
</evidence>
<dbReference type="Proteomes" id="UP000251205">
    <property type="component" value="Unassembled WGS sequence"/>
</dbReference>
<evidence type="ECO:0000259" key="8">
    <source>
        <dbReference type="PROSITE" id="PS50931"/>
    </source>
</evidence>
<dbReference type="EMBL" id="QMKK01000046">
    <property type="protein sequence ID" value="RAX39493.1"/>
    <property type="molecule type" value="Genomic_DNA"/>
</dbReference>
<evidence type="ECO:0000256" key="7">
    <source>
        <dbReference type="ARBA" id="ARBA00083243"/>
    </source>
</evidence>
<evidence type="ECO:0000256" key="3">
    <source>
        <dbReference type="ARBA" id="ARBA00023125"/>
    </source>
</evidence>
<dbReference type="Pfam" id="PF00126">
    <property type="entry name" value="HTH_1"/>
    <property type="match status" value="1"/>
</dbReference>
<protein>
    <recommendedName>
        <fullName evidence="6">HTH-type transcriptional regulator TtuA</fullName>
    </recommendedName>
    <alternativeName>
        <fullName evidence="7">Tartrate utilization transcriptional regulator</fullName>
    </alternativeName>
</protein>
<dbReference type="PRINTS" id="PR00039">
    <property type="entry name" value="HTHLYSR"/>
</dbReference>
<organism evidence="9 10">
    <name type="scientific">Rhizobium tropici</name>
    <dbReference type="NCBI Taxonomy" id="398"/>
    <lineage>
        <taxon>Bacteria</taxon>
        <taxon>Pseudomonadati</taxon>
        <taxon>Pseudomonadota</taxon>
        <taxon>Alphaproteobacteria</taxon>
        <taxon>Hyphomicrobiales</taxon>
        <taxon>Rhizobiaceae</taxon>
        <taxon>Rhizobium/Agrobacterium group</taxon>
        <taxon>Rhizobium</taxon>
    </lineage>
</organism>
<evidence type="ECO:0000313" key="10">
    <source>
        <dbReference type="Proteomes" id="UP000251205"/>
    </source>
</evidence>
<keyword evidence="4" id="KW-0804">Transcription</keyword>
<evidence type="ECO:0000256" key="1">
    <source>
        <dbReference type="ARBA" id="ARBA00009437"/>
    </source>
</evidence>
<dbReference type="GO" id="GO:0003700">
    <property type="term" value="F:DNA-binding transcription factor activity"/>
    <property type="evidence" value="ECO:0007669"/>
    <property type="project" value="InterPro"/>
</dbReference>
<evidence type="ECO:0000256" key="5">
    <source>
        <dbReference type="ARBA" id="ARBA00054626"/>
    </source>
</evidence>
<evidence type="ECO:0000256" key="4">
    <source>
        <dbReference type="ARBA" id="ARBA00023163"/>
    </source>
</evidence>
<dbReference type="Gene3D" id="1.10.10.10">
    <property type="entry name" value="Winged helix-like DNA-binding domain superfamily/Winged helix DNA-binding domain"/>
    <property type="match status" value="1"/>
</dbReference>
<dbReference type="Pfam" id="PF03466">
    <property type="entry name" value="LysR_substrate"/>
    <property type="match status" value="1"/>
</dbReference>
<dbReference type="PANTHER" id="PTHR30537">
    <property type="entry name" value="HTH-TYPE TRANSCRIPTIONAL REGULATOR"/>
    <property type="match status" value="1"/>
</dbReference>
<dbReference type="InterPro" id="IPR036390">
    <property type="entry name" value="WH_DNA-bd_sf"/>
</dbReference>
<keyword evidence="3" id="KW-0238">DNA-binding</keyword>
<dbReference type="InterPro" id="IPR000847">
    <property type="entry name" value="LysR_HTH_N"/>
</dbReference>
<keyword evidence="2" id="KW-0805">Transcription regulation</keyword>
<comment type="caution">
    <text evidence="9">The sequence shown here is derived from an EMBL/GenBank/DDBJ whole genome shotgun (WGS) entry which is preliminary data.</text>
</comment>
<dbReference type="PROSITE" id="PS50931">
    <property type="entry name" value="HTH_LYSR"/>
    <property type="match status" value="1"/>
</dbReference>
<dbReference type="SUPFAM" id="SSF53850">
    <property type="entry name" value="Periplasmic binding protein-like II"/>
    <property type="match status" value="1"/>
</dbReference>
<gene>
    <name evidence="9" type="ORF">DQ393_20745</name>
</gene>